<gene>
    <name evidence="3" type="ORF">K7432_001287</name>
</gene>
<evidence type="ECO:0000313" key="3">
    <source>
        <dbReference type="EMBL" id="KAK9728178.1"/>
    </source>
</evidence>
<feature type="region of interest" description="Disordered" evidence="1">
    <location>
        <begin position="106"/>
        <end position="472"/>
    </location>
</feature>
<evidence type="ECO:0000256" key="1">
    <source>
        <dbReference type="SAM" id="MobiDB-lite"/>
    </source>
</evidence>
<feature type="compositionally biased region" description="Basic and acidic residues" evidence="1">
    <location>
        <begin position="536"/>
        <end position="546"/>
    </location>
</feature>
<feature type="domain" description="Nucleolar protein Dnt1-like N-terminal" evidence="2">
    <location>
        <begin position="33"/>
        <end position="102"/>
    </location>
</feature>
<reference evidence="3 4" key="1">
    <citation type="submission" date="2023-04" db="EMBL/GenBank/DDBJ databases">
        <title>Genome of Basidiobolus ranarum AG-B5.</title>
        <authorList>
            <person name="Stajich J.E."/>
            <person name="Carter-House D."/>
            <person name="Gryganskyi A."/>
        </authorList>
    </citation>
    <scope>NUCLEOTIDE SEQUENCE [LARGE SCALE GENOMIC DNA]</scope>
    <source>
        <strain evidence="3 4">AG-B5</strain>
    </source>
</reference>
<feature type="region of interest" description="Disordered" evidence="1">
    <location>
        <begin position="771"/>
        <end position="851"/>
    </location>
</feature>
<feature type="compositionally biased region" description="Low complexity" evidence="1">
    <location>
        <begin position="700"/>
        <end position="709"/>
    </location>
</feature>
<feature type="compositionally biased region" description="Basic and acidic residues" evidence="1">
    <location>
        <begin position="418"/>
        <end position="446"/>
    </location>
</feature>
<accession>A0ABR2W9V4</accession>
<comment type="caution">
    <text evidence="3">The sequence shown here is derived from an EMBL/GenBank/DDBJ whole genome shotgun (WGS) entry which is preliminary data.</text>
</comment>
<feature type="compositionally biased region" description="Acidic residues" evidence="1">
    <location>
        <begin position="710"/>
        <end position="719"/>
    </location>
</feature>
<feature type="compositionally biased region" description="Low complexity" evidence="1">
    <location>
        <begin position="242"/>
        <end position="273"/>
    </location>
</feature>
<feature type="compositionally biased region" description="Polar residues" evidence="1">
    <location>
        <begin position="566"/>
        <end position="580"/>
    </location>
</feature>
<feature type="region of interest" description="Disordered" evidence="1">
    <location>
        <begin position="493"/>
        <end position="604"/>
    </location>
</feature>
<dbReference type="EMBL" id="JASJQH010006903">
    <property type="protein sequence ID" value="KAK9728178.1"/>
    <property type="molecule type" value="Genomic_DNA"/>
</dbReference>
<sequence length="851" mass="91083">MSTPKASKRFKLQVNIVNVGEEKLIQNWSAKPVKKFLLLTEANASLLSVRRKIEDMFSKLYPSGSRATVTRLRDSSLCELDDDFKVSEVFDESNIVYAVLANNPMNQKKPAVSPVATKTVPEKAEEQTKKRKQNQNETNTKVSPEQKVPAPTVSNTSDVVKENTEVKQTPEPQPKKKKAKKKNQQNVPVVETTQPEQQVTETVKAVPNKKTSAVSTSKAPQTVKSTEVKGAKSDQPAKEITKAPQQTAPAAAKKPTGLTKAQTQAQAKKQAPLAKEEPKVAPKKVVTPPTTTPVTTQKEGKGKKQVQQDTQKNAASLDKPQEPSQPPQKTVVNQPKNKKAKNTPAPVSQDTQLNDPMELDVPKKAEVNKKQNTVVDKKSVQKEATPVEVGKKNIPEQMAKPVETPSKKRKAETPLSKNKVEAEAPDHNVKDSKDTSKNNKVVENKAKVASPPANKQNSKGGAPNPALVANDEKTVKAKVTTIPAREPAKTIVKNTPTVAKSKPQVKANINITQPEVAAPLDTKGAKLPASPSPAKGKQESTNKKPEAMAPLASPQKKVDDQAKTIAATSKGQAKKVNSATVIPDTPTPHQSDAQIDSKSNTFGIQLRDTTGVEAGRMMGRLLLGADEDDDEEDGVEDIASEPLHTPPVIMSSKKAPALARVTSAIMSQNSPIRKEQVKPSPMESTSTPVKVASGKPAPESSSSGSSSDSNSDDSSDDDNSASKPTPPNMATPNTNASKASQMYTPYQKPSFSSLRQIAASAKLTNLAAKASAIAGGVTPTISKNRPEPMETSSSEEDNASDSDSSSSSSDDSDNEKTPVAKTPQLNVRLAGQKSKGRNKRKSALFQLARDA</sequence>
<name>A0ABR2W9V4_9FUNG</name>
<evidence type="ECO:0000313" key="4">
    <source>
        <dbReference type="Proteomes" id="UP001479436"/>
    </source>
</evidence>
<feature type="compositionally biased region" description="Low complexity" evidence="1">
    <location>
        <begin position="184"/>
        <end position="203"/>
    </location>
</feature>
<dbReference type="InterPro" id="IPR018844">
    <property type="entry name" value="Dnt1-like_N"/>
</dbReference>
<feature type="compositionally biased region" description="Polar residues" evidence="1">
    <location>
        <begin position="587"/>
        <end position="603"/>
    </location>
</feature>
<dbReference type="Pfam" id="PF10407">
    <property type="entry name" value="Cytokin_check_N"/>
    <property type="match status" value="1"/>
</dbReference>
<organism evidence="3 4">
    <name type="scientific">Basidiobolus ranarum</name>
    <dbReference type="NCBI Taxonomy" id="34480"/>
    <lineage>
        <taxon>Eukaryota</taxon>
        <taxon>Fungi</taxon>
        <taxon>Fungi incertae sedis</taxon>
        <taxon>Zoopagomycota</taxon>
        <taxon>Entomophthoromycotina</taxon>
        <taxon>Basidiobolomycetes</taxon>
        <taxon>Basidiobolales</taxon>
        <taxon>Basidiobolaceae</taxon>
        <taxon>Basidiobolus</taxon>
    </lineage>
</organism>
<proteinExistence type="predicted"/>
<feature type="compositionally biased region" description="Acidic residues" evidence="1">
    <location>
        <begin position="625"/>
        <end position="639"/>
    </location>
</feature>
<evidence type="ECO:0000259" key="2">
    <source>
        <dbReference type="Pfam" id="PF10407"/>
    </source>
</evidence>
<feature type="compositionally biased region" description="Basic and acidic residues" evidence="1">
    <location>
        <begin position="360"/>
        <end position="381"/>
    </location>
</feature>
<keyword evidence="4" id="KW-1185">Reference proteome</keyword>
<feature type="compositionally biased region" description="Basic and acidic residues" evidence="1">
    <location>
        <begin position="226"/>
        <end position="241"/>
    </location>
</feature>
<dbReference type="Proteomes" id="UP001479436">
    <property type="component" value="Unassembled WGS sequence"/>
</dbReference>
<feature type="compositionally biased region" description="Polar residues" evidence="1">
    <location>
        <begin position="209"/>
        <end position="225"/>
    </location>
</feature>
<protein>
    <recommendedName>
        <fullName evidence="2">Nucleolar protein Dnt1-like N-terminal domain-containing protein</fullName>
    </recommendedName>
</protein>
<feature type="region of interest" description="Disordered" evidence="1">
    <location>
        <begin position="620"/>
        <end position="744"/>
    </location>
</feature>
<feature type="compositionally biased region" description="Low complexity" evidence="1">
    <location>
        <begin position="283"/>
        <end position="297"/>
    </location>
</feature>